<organism evidence="3 4">
    <name type="scientific">Rhizocola hellebori</name>
    <dbReference type="NCBI Taxonomy" id="1392758"/>
    <lineage>
        <taxon>Bacteria</taxon>
        <taxon>Bacillati</taxon>
        <taxon>Actinomycetota</taxon>
        <taxon>Actinomycetes</taxon>
        <taxon>Micromonosporales</taxon>
        <taxon>Micromonosporaceae</taxon>
        <taxon>Rhizocola</taxon>
    </lineage>
</organism>
<feature type="region of interest" description="Disordered" evidence="1">
    <location>
        <begin position="1"/>
        <end position="25"/>
    </location>
</feature>
<sequence length="154" mass="17126">MLSERDQRRLEEGRKEAAAKMAQERRRIEEREELAAKAEQDAAQRRREAGIVDVVDPDGVEVMLHVQRTGIVAWASFDGGDILGFLLMLPILAVAFGLSWIAHLLFFTGSHTVHVTVLGSHTVKFREPSEEAAKQRLQTIAAAIKRDGVSALQK</sequence>
<gene>
    <name evidence="3" type="ORF">Rhe02_24980</name>
</gene>
<proteinExistence type="predicted"/>
<name>A0A8J3Q6Y1_9ACTN</name>
<comment type="caution">
    <text evidence="3">The sequence shown here is derived from an EMBL/GenBank/DDBJ whole genome shotgun (WGS) entry which is preliminary data.</text>
</comment>
<accession>A0A8J3Q6Y1</accession>
<evidence type="ECO:0000256" key="2">
    <source>
        <dbReference type="SAM" id="Phobius"/>
    </source>
</evidence>
<evidence type="ECO:0000256" key="1">
    <source>
        <dbReference type="SAM" id="MobiDB-lite"/>
    </source>
</evidence>
<reference evidence="3" key="1">
    <citation type="submission" date="2021-01" db="EMBL/GenBank/DDBJ databases">
        <title>Whole genome shotgun sequence of Rhizocola hellebori NBRC 109834.</title>
        <authorList>
            <person name="Komaki H."/>
            <person name="Tamura T."/>
        </authorList>
    </citation>
    <scope>NUCLEOTIDE SEQUENCE</scope>
    <source>
        <strain evidence="3">NBRC 109834</strain>
    </source>
</reference>
<dbReference type="Proteomes" id="UP000612899">
    <property type="component" value="Unassembled WGS sequence"/>
</dbReference>
<dbReference type="EMBL" id="BONY01000012">
    <property type="protein sequence ID" value="GIH04431.1"/>
    <property type="molecule type" value="Genomic_DNA"/>
</dbReference>
<keyword evidence="4" id="KW-1185">Reference proteome</keyword>
<keyword evidence="2" id="KW-0812">Transmembrane</keyword>
<feature type="transmembrane region" description="Helical" evidence="2">
    <location>
        <begin position="82"/>
        <end position="106"/>
    </location>
</feature>
<dbReference type="RefSeq" id="WP_203908306.1">
    <property type="nucleotide sequence ID" value="NZ_BONY01000012.1"/>
</dbReference>
<keyword evidence="2" id="KW-0472">Membrane</keyword>
<evidence type="ECO:0000313" key="4">
    <source>
        <dbReference type="Proteomes" id="UP000612899"/>
    </source>
</evidence>
<dbReference type="AlphaFoldDB" id="A0A8J3Q6Y1"/>
<evidence type="ECO:0000313" key="3">
    <source>
        <dbReference type="EMBL" id="GIH04431.1"/>
    </source>
</evidence>
<keyword evidence="2" id="KW-1133">Transmembrane helix</keyword>
<protein>
    <submittedName>
        <fullName evidence="3">Uncharacterized protein</fullName>
    </submittedName>
</protein>